<dbReference type="PANTHER" id="PTHR24103">
    <property type="entry name" value="E3 UBIQUITIN-PROTEIN LIGASE TRIM"/>
    <property type="match status" value="1"/>
</dbReference>
<accession>A0A484GG85</accession>
<evidence type="ECO:0000256" key="2">
    <source>
        <dbReference type="ARBA" id="ARBA00022771"/>
    </source>
</evidence>
<sequence>MDSDIPEAFQKELTCLVCLNYLLDPLTIGCGHSFCRSCLCLLWEQAEDPASCPVCRQRSEQTNLKTNFLLKNLVSIARKANLGQFLNSKEHVCGTHKETKKIFCEANKSLLCLVCSQSQEHRAHRHRSTEEAAEE</sequence>
<organism evidence="7 8">
    <name type="scientific">Sousa chinensis</name>
    <name type="common">Indo-pacific humpbacked dolphin</name>
    <name type="synonym">Steno chinensis</name>
    <dbReference type="NCBI Taxonomy" id="103600"/>
    <lineage>
        <taxon>Eukaryota</taxon>
        <taxon>Metazoa</taxon>
        <taxon>Chordata</taxon>
        <taxon>Craniata</taxon>
        <taxon>Vertebrata</taxon>
        <taxon>Euteleostomi</taxon>
        <taxon>Mammalia</taxon>
        <taxon>Eutheria</taxon>
        <taxon>Laurasiatheria</taxon>
        <taxon>Artiodactyla</taxon>
        <taxon>Whippomorpha</taxon>
        <taxon>Cetacea</taxon>
        <taxon>Odontoceti</taxon>
        <taxon>Delphinidae</taxon>
        <taxon>Sousa</taxon>
    </lineage>
</organism>
<dbReference type="SUPFAM" id="SSF57850">
    <property type="entry name" value="RING/U-box"/>
    <property type="match status" value="1"/>
</dbReference>
<keyword evidence="3" id="KW-0862">Zinc</keyword>
<evidence type="ECO:0000256" key="1">
    <source>
        <dbReference type="ARBA" id="ARBA00022723"/>
    </source>
</evidence>
<dbReference type="PROSITE" id="PS50089">
    <property type="entry name" value="ZF_RING_2"/>
    <property type="match status" value="1"/>
</dbReference>
<dbReference type="SMART" id="SM00336">
    <property type="entry name" value="BBOX"/>
    <property type="match status" value="1"/>
</dbReference>
<evidence type="ECO:0000256" key="3">
    <source>
        <dbReference type="ARBA" id="ARBA00022833"/>
    </source>
</evidence>
<feature type="non-terminal residue" evidence="7">
    <location>
        <position position="135"/>
    </location>
</feature>
<dbReference type="InterPro" id="IPR017907">
    <property type="entry name" value="Znf_RING_CS"/>
</dbReference>
<evidence type="ECO:0000313" key="8">
    <source>
        <dbReference type="Proteomes" id="UP000295264"/>
    </source>
</evidence>
<dbReference type="InterPro" id="IPR050143">
    <property type="entry name" value="TRIM/RBCC"/>
</dbReference>
<evidence type="ECO:0000259" key="5">
    <source>
        <dbReference type="PROSITE" id="PS50089"/>
    </source>
</evidence>
<dbReference type="InterPro" id="IPR000315">
    <property type="entry name" value="Znf_B-box"/>
</dbReference>
<dbReference type="Proteomes" id="UP000295264">
    <property type="component" value="Unassembled WGS sequence"/>
</dbReference>
<dbReference type="PROSITE" id="PS50119">
    <property type="entry name" value="ZF_BBOX"/>
    <property type="match status" value="1"/>
</dbReference>
<dbReference type="Gene3D" id="3.30.40.10">
    <property type="entry name" value="Zinc/RING finger domain, C3HC4 (zinc finger)"/>
    <property type="match status" value="1"/>
</dbReference>
<feature type="domain" description="RING-type" evidence="5">
    <location>
        <begin position="15"/>
        <end position="56"/>
    </location>
</feature>
<keyword evidence="2 4" id="KW-0863">Zinc-finger</keyword>
<dbReference type="InterPro" id="IPR013083">
    <property type="entry name" value="Znf_RING/FYVE/PHD"/>
</dbReference>
<feature type="domain" description="B box-type" evidence="6">
    <location>
        <begin position="88"/>
        <end position="131"/>
    </location>
</feature>
<dbReference type="GO" id="GO:0008270">
    <property type="term" value="F:zinc ion binding"/>
    <property type="evidence" value="ECO:0007669"/>
    <property type="project" value="UniProtKB-KW"/>
</dbReference>
<evidence type="ECO:0000313" key="7">
    <source>
        <dbReference type="EMBL" id="TEA34468.1"/>
    </source>
</evidence>
<comment type="caution">
    <text evidence="7">The sequence shown here is derived from an EMBL/GenBank/DDBJ whole genome shotgun (WGS) entry which is preliminary data.</text>
</comment>
<keyword evidence="8" id="KW-1185">Reference proteome</keyword>
<dbReference type="EMBL" id="QWLN02009379">
    <property type="protein sequence ID" value="TEA34468.1"/>
    <property type="molecule type" value="Genomic_DNA"/>
</dbReference>
<dbReference type="SMART" id="SM00184">
    <property type="entry name" value="RING"/>
    <property type="match status" value="1"/>
</dbReference>
<dbReference type="Pfam" id="PF15227">
    <property type="entry name" value="zf-C3HC4_4"/>
    <property type="match status" value="1"/>
</dbReference>
<dbReference type="Gene3D" id="3.30.160.60">
    <property type="entry name" value="Classic Zinc Finger"/>
    <property type="match status" value="1"/>
</dbReference>
<evidence type="ECO:0000256" key="4">
    <source>
        <dbReference type="PROSITE-ProRule" id="PRU00024"/>
    </source>
</evidence>
<dbReference type="AlphaFoldDB" id="A0A484GG85"/>
<dbReference type="PROSITE" id="PS00518">
    <property type="entry name" value="ZF_RING_1"/>
    <property type="match status" value="1"/>
</dbReference>
<gene>
    <name evidence="7" type="ORF">DBR06_SOUSAS410253</name>
</gene>
<protein>
    <recommendedName>
        <fullName evidence="9">RING-type domain-containing protein</fullName>
    </recommendedName>
</protein>
<dbReference type="Pfam" id="PF00643">
    <property type="entry name" value="zf-B_box"/>
    <property type="match status" value="1"/>
</dbReference>
<reference evidence="7 8" key="1">
    <citation type="journal article" date="2018" name="Genomics">
        <title>Molecular footprints of inshore aquatic adaptation in Indo-Pacific humpback dolphin (Sousa chinensis).</title>
        <authorList>
            <person name="Ming Y."/>
            <person name="Jian J."/>
            <person name="Yu F."/>
            <person name="Yu X."/>
            <person name="Wang J."/>
            <person name="Liu W."/>
        </authorList>
    </citation>
    <scope>NUCLEOTIDE SEQUENCE [LARGE SCALE GENOMIC DNA]</scope>
    <source>
        <strain evidence="7">MY-2018</strain>
        <tissue evidence="7">Skin</tissue>
    </source>
</reference>
<evidence type="ECO:0008006" key="9">
    <source>
        <dbReference type="Google" id="ProtNLM"/>
    </source>
</evidence>
<proteinExistence type="predicted"/>
<dbReference type="SUPFAM" id="SSF57845">
    <property type="entry name" value="B-box zinc-binding domain"/>
    <property type="match status" value="1"/>
</dbReference>
<evidence type="ECO:0000259" key="6">
    <source>
        <dbReference type="PROSITE" id="PS50119"/>
    </source>
</evidence>
<dbReference type="InterPro" id="IPR001841">
    <property type="entry name" value="Znf_RING"/>
</dbReference>
<name>A0A484GG85_SOUCH</name>
<keyword evidence="1" id="KW-0479">Metal-binding</keyword>